<dbReference type="RefSeq" id="WP_073067974.1">
    <property type="nucleotide sequence ID" value="NZ_FQUS01000028.1"/>
</dbReference>
<dbReference type="AlphaFoldDB" id="A0A1M5JTL9"/>
<evidence type="ECO:0000256" key="3">
    <source>
        <dbReference type="ARBA" id="ARBA00023211"/>
    </source>
</evidence>
<dbReference type="GO" id="GO:0008973">
    <property type="term" value="F:phosphopentomutase activity"/>
    <property type="evidence" value="ECO:0007669"/>
    <property type="project" value="InterPro"/>
</dbReference>
<dbReference type="PANTHER" id="PTHR21110:SF0">
    <property type="entry name" value="PHOSPHOPENTOMUTASE"/>
    <property type="match status" value="1"/>
</dbReference>
<dbReference type="InterPro" id="IPR006124">
    <property type="entry name" value="Metalloenzyme"/>
</dbReference>
<evidence type="ECO:0000259" key="4">
    <source>
        <dbReference type="Pfam" id="PF01676"/>
    </source>
</evidence>
<dbReference type="Gene3D" id="3.40.720.10">
    <property type="entry name" value="Alkaline Phosphatase, subunit A"/>
    <property type="match status" value="1"/>
</dbReference>
<proteinExistence type="inferred from homology"/>
<sequence>MAVIFLFIDGVGLGREDDSNPFYHTDYRGFSALAGDQSFSENAGEVHEKQHFFKKVDATLGVGGLPQSGTGQATLLSGENAAQVIGKHFGPYPHSGIKYLLEEESLFLKAQRQGKKCHFMNAYPDIFFQKAEKKNRWSCTTLMAKNANITLNTTEEVKRGQALTAELTQEAWKDQLQIEVPAISPEEAADRLINQSVNYDLLLYEYYLTDKAGHSQNKTRAYRFIDTYDRFLWRLMKQKPASTSIVLCSDHGNVEDLSIKTHTYNEVPLACVGPGAPIFKEAQSIRDVTPGLLEILQTQLID</sequence>
<reference evidence="5 6" key="1">
    <citation type="submission" date="2016-11" db="EMBL/GenBank/DDBJ databases">
        <authorList>
            <person name="Jaros S."/>
            <person name="Januszkiewicz K."/>
            <person name="Wedrychowicz H."/>
        </authorList>
    </citation>
    <scope>NUCLEOTIDE SEQUENCE [LARGE SCALE GENOMIC DNA]</scope>
    <source>
        <strain evidence="5 6">DSM 21986</strain>
    </source>
</reference>
<keyword evidence="2" id="KW-0479">Metal-binding</keyword>
<name>A0A1M5JTL9_9BACT</name>
<organism evidence="5 6">
    <name type="scientific">Fodinibius roseus</name>
    <dbReference type="NCBI Taxonomy" id="1194090"/>
    <lineage>
        <taxon>Bacteria</taxon>
        <taxon>Pseudomonadati</taxon>
        <taxon>Balneolota</taxon>
        <taxon>Balneolia</taxon>
        <taxon>Balneolales</taxon>
        <taxon>Balneolaceae</taxon>
        <taxon>Fodinibius</taxon>
    </lineage>
</organism>
<dbReference type="SUPFAM" id="SSF53649">
    <property type="entry name" value="Alkaline phosphatase-like"/>
    <property type="match status" value="1"/>
</dbReference>
<dbReference type="InterPro" id="IPR017850">
    <property type="entry name" value="Alkaline_phosphatase_core_sf"/>
</dbReference>
<dbReference type="Pfam" id="PF01676">
    <property type="entry name" value="Metalloenzyme"/>
    <property type="match status" value="1"/>
</dbReference>
<evidence type="ECO:0000313" key="6">
    <source>
        <dbReference type="Proteomes" id="UP000184041"/>
    </source>
</evidence>
<dbReference type="OrthoDB" id="9778226at2"/>
<dbReference type="Proteomes" id="UP000184041">
    <property type="component" value="Unassembled WGS sequence"/>
</dbReference>
<feature type="domain" description="Metalloenzyme" evidence="4">
    <location>
        <begin position="5"/>
        <end position="298"/>
    </location>
</feature>
<dbReference type="EMBL" id="FQUS01000028">
    <property type="protein sequence ID" value="SHG43896.1"/>
    <property type="molecule type" value="Genomic_DNA"/>
</dbReference>
<evidence type="ECO:0000256" key="2">
    <source>
        <dbReference type="ARBA" id="ARBA00022723"/>
    </source>
</evidence>
<dbReference type="InterPro" id="IPR010045">
    <property type="entry name" value="DeoB"/>
</dbReference>
<dbReference type="GO" id="GO:0043094">
    <property type="term" value="P:metabolic compound salvage"/>
    <property type="evidence" value="ECO:0007669"/>
    <property type="project" value="InterPro"/>
</dbReference>
<gene>
    <name evidence="5" type="ORF">SAMN05443144_12842</name>
</gene>
<keyword evidence="6" id="KW-1185">Reference proteome</keyword>
<dbReference type="PANTHER" id="PTHR21110">
    <property type="entry name" value="PHOSPHOPENTOMUTASE"/>
    <property type="match status" value="1"/>
</dbReference>
<protein>
    <submittedName>
        <fullName evidence="5">Phosphoglycerate mutase</fullName>
    </submittedName>
</protein>
<evidence type="ECO:0000313" key="5">
    <source>
        <dbReference type="EMBL" id="SHG43896.1"/>
    </source>
</evidence>
<keyword evidence="3" id="KW-0464">Manganese</keyword>
<accession>A0A1M5JTL9</accession>
<evidence type="ECO:0000256" key="1">
    <source>
        <dbReference type="ARBA" id="ARBA00010373"/>
    </source>
</evidence>
<dbReference type="STRING" id="1194090.SAMN05443144_12842"/>
<dbReference type="GO" id="GO:0005829">
    <property type="term" value="C:cytosol"/>
    <property type="evidence" value="ECO:0007669"/>
    <property type="project" value="TreeGrafter"/>
</dbReference>
<comment type="similarity">
    <text evidence="1">Belongs to the phosphopentomutase family.</text>
</comment>
<dbReference type="GO" id="GO:0009117">
    <property type="term" value="P:nucleotide metabolic process"/>
    <property type="evidence" value="ECO:0007669"/>
    <property type="project" value="InterPro"/>
</dbReference>
<dbReference type="GO" id="GO:0000287">
    <property type="term" value="F:magnesium ion binding"/>
    <property type="evidence" value="ECO:0007669"/>
    <property type="project" value="InterPro"/>
</dbReference>